<name>A0A2U2NC50_9BIFI</name>
<dbReference type="Proteomes" id="UP000245876">
    <property type="component" value="Unassembled WGS sequence"/>
</dbReference>
<sequence length="391" mass="43587">MVALIIGGGNLLGLISQRIPEKRWRVPSGGDIDVQAKFLADHPAPQGRGYVFVDQPGNWMMVSQAGWRVYWCDASQVPVGCLPLPDQILNHSVNDLTQRFWNQSINDKRLVGDVLLGREDPMGVLICVTSMSGGVGKTVTSRRLCERAAEMGVPSLLVDGNMLQSSQRSFFDPERRMNVRSIADWRKGQKATMGANPGKRFFNVEYDISFAPPTGVTVPWQQYLDYVEEARKRWQFIVVDLDRISAADLDDPSTAAGALIVPWVRSGDLVLFSVKAGLQTQADAMAVFQMLPSHGLPQECIGIKDSIPAGMPDSDYTQYDYSDYGIFFGAERQTTKTGELIAAGQSNWPDPELDWVREKVLDWALPDRGFDPEQFEPKRKKKGGLFGWLKK</sequence>
<evidence type="ECO:0000313" key="2">
    <source>
        <dbReference type="Proteomes" id="UP000245876"/>
    </source>
</evidence>
<organism evidence="1 2">
    <name type="scientific">Bifidobacterium callitrichidarum</name>
    <dbReference type="NCBI Taxonomy" id="2052941"/>
    <lineage>
        <taxon>Bacteria</taxon>
        <taxon>Bacillati</taxon>
        <taxon>Actinomycetota</taxon>
        <taxon>Actinomycetes</taxon>
        <taxon>Bifidobacteriales</taxon>
        <taxon>Bifidobacteriaceae</taxon>
        <taxon>Bifidobacterium</taxon>
    </lineage>
</organism>
<dbReference type="InterPro" id="IPR027417">
    <property type="entry name" value="P-loop_NTPase"/>
</dbReference>
<protein>
    <submittedName>
        <fullName evidence="1">Cobalamin biosynthesis protein CobQ</fullName>
    </submittedName>
</protein>
<gene>
    <name evidence="1" type="ORF">DF196_02145</name>
</gene>
<dbReference type="Gene3D" id="3.40.50.300">
    <property type="entry name" value="P-loop containing nucleotide triphosphate hydrolases"/>
    <property type="match status" value="1"/>
</dbReference>
<dbReference type="OrthoDB" id="3243353at2"/>
<comment type="caution">
    <text evidence="1">The sequence shown here is derived from an EMBL/GenBank/DDBJ whole genome shotgun (WGS) entry which is preliminary data.</text>
</comment>
<dbReference type="EMBL" id="QFFM01000003">
    <property type="protein sequence ID" value="PWG66725.1"/>
    <property type="molecule type" value="Genomic_DNA"/>
</dbReference>
<proteinExistence type="predicted"/>
<accession>A0A2U2NC50</accession>
<reference evidence="1 2" key="1">
    <citation type="journal article" date="2018" name="Int. J. Syst. Evol. Microbiol.">
        <title>Bifidobacterium callitrichidarum sp. nov. from the faeces of the emperor tamarin (Saguinus imperator).</title>
        <authorList>
            <person name="Modesto M."/>
            <person name="Michelini S."/>
            <person name="Sansosti M.C."/>
            <person name="De Filippo C."/>
            <person name="Cavalieri D."/>
            <person name="Qvirist L."/>
            <person name="Andlid T."/>
            <person name="Spiezio C."/>
            <person name="Sandri C."/>
            <person name="Pascarelli S."/>
            <person name="Sgorbati B."/>
            <person name="Mattarelli P."/>
        </authorList>
    </citation>
    <scope>NUCLEOTIDE SEQUENCE [LARGE SCALE GENOMIC DNA]</scope>
    <source>
        <strain evidence="1 2">TRI 5</strain>
    </source>
</reference>
<keyword evidence="2" id="KW-1185">Reference proteome</keyword>
<dbReference type="SUPFAM" id="SSF52540">
    <property type="entry name" value="P-loop containing nucleoside triphosphate hydrolases"/>
    <property type="match status" value="1"/>
</dbReference>
<evidence type="ECO:0000313" key="1">
    <source>
        <dbReference type="EMBL" id="PWG66725.1"/>
    </source>
</evidence>
<dbReference type="AlphaFoldDB" id="A0A2U2NC50"/>